<dbReference type="Proteomes" id="UP001216709">
    <property type="component" value="Unassembled WGS sequence"/>
</dbReference>
<evidence type="ECO:0000313" key="3">
    <source>
        <dbReference type="Proteomes" id="UP001216709"/>
    </source>
</evidence>
<evidence type="ECO:0000313" key="2">
    <source>
        <dbReference type="EMBL" id="MDE1453645.1"/>
    </source>
</evidence>
<gene>
    <name evidence="2" type="ORF">PVN32_15855</name>
</gene>
<name>A0AAW6KD95_9BACI</name>
<comment type="caution">
    <text evidence="2">The sequence shown here is derived from an EMBL/GenBank/DDBJ whole genome shotgun (WGS) entry which is preliminary data.</text>
</comment>
<keyword evidence="1" id="KW-0472">Membrane</keyword>
<organism evidence="2 3">
    <name type="scientific">Bacillus paralicheniformis</name>
    <dbReference type="NCBI Taxonomy" id="1648923"/>
    <lineage>
        <taxon>Bacteria</taxon>
        <taxon>Bacillati</taxon>
        <taxon>Bacillota</taxon>
        <taxon>Bacilli</taxon>
        <taxon>Bacillales</taxon>
        <taxon>Bacillaceae</taxon>
        <taxon>Bacillus</taxon>
    </lineage>
</organism>
<accession>A0AAW6KD95</accession>
<dbReference type="RefSeq" id="WP_130627118.1">
    <property type="nucleotide sequence ID" value="NZ_CAVNYH010000007.1"/>
</dbReference>
<feature type="transmembrane region" description="Helical" evidence="1">
    <location>
        <begin position="12"/>
        <end position="37"/>
    </location>
</feature>
<protein>
    <submittedName>
        <fullName evidence="2">Uncharacterized protein</fullName>
    </submittedName>
</protein>
<keyword evidence="1" id="KW-0812">Transmembrane</keyword>
<dbReference type="AlphaFoldDB" id="A0AAW6KD95"/>
<proteinExistence type="predicted"/>
<dbReference type="EMBL" id="JARAFO010000057">
    <property type="protein sequence ID" value="MDE1453645.1"/>
    <property type="molecule type" value="Genomic_DNA"/>
</dbReference>
<sequence>MNRKENFVHKGVWFTMWIIIILMIILIGFAGNIVAMLRTIVKQNDRIISLFENEINNKH</sequence>
<keyword evidence="1" id="KW-1133">Transmembrane helix</keyword>
<reference evidence="2" key="1">
    <citation type="submission" date="2022-12" db="EMBL/GenBank/DDBJ databases">
        <title>Draft Genome Sequences of Bacillus licheniformis and Bacillus paralicheniformis strains isolated from Irish skim milk powders.</title>
        <authorList>
            <person name="Lourenco A."/>
            <person name="Li F."/>
            <person name="Geraldine D."/>
            <person name="Tobin J.T."/>
            <person name="Butler F."/>
            <person name="Jordan K."/>
            <person name="Obrien T."/>
        </authorList>
    </citation>
    <scope>NUCLEOTIDE SEQUENCE</scope>
    <source>
        <strain evidence="2">3370</strain>
    </source>
</reference>
<evidence type="ECO:0000256" key="1">
    <source>
        <dbReference type="SAM" id="Phobius"/>
    </source>
</evidence>